<accession>A0A1S8A835</accession>
<keyword evidence="3" id="KW-1185">Reference proteome</keyword>
<feature type="region of interest" description="Disordered" evidence="1">
    <location>
        <begin position="1"/>
        <end position="21"/>
    </location>
</feature>
<gene>
    <name evidence="2" type="ORF">SAMD00023353_2401300</name>
</gene>
<evidence type="ECO:0000313" key="2">
    <source>
        <dbReference type="EMBL" id="GAW26217.1"/>
    </source>
</evidence>
<reference evidence="2" key="1">
    <citation type="submission" date="2016-03" db="EMBL/GenBank/DDBJ databases">
        <title>Draft genome sequence of Rosellinia necatrix.</title>
        <authorList>
            <person name="Kanematsu S."/>
        </authorList>
    </citation>
    <scope>NUCLEOTIDE SEQUENCE [LARGE SCALE GENOMIC DNA]</scope>
    <source>
        <strain evidence="2">W97</strain>
    </source>
</reference>
<dbReference type="EMBL" id="DF977469">
    <property type="protein sequence ID" value="GAW26217.1"/>
    <property type="molecule type" value="Genomic_DNA"/>
</dbReference>
<proteinExistence type="predicted"/>
<evidence type="ECO:0000256" key="1">
    <source>
        <dbReference type="SAM" id="MobiDB-lite"/>
    </source>
</evidence>
<protein>
    <submittedName>
        <fullName evidence="2">Uncharacterized protein</fullName>
    </submittedName>
</protein>
<dbReference type="AlphaFoldDB" id="A0A1S8A835"/>
<name>A0A1S8A835_ROSNE</name>
<organism evidence="2">
    <name type="scientific">Rosellinia necatrix</name>
    <name type="common">White root-rot fungus</name>
    <dbReference type="NCBI Taxonomy" id="77044"/>
    <lineage>
        <taxon>Eukaryota</taxon>
        <taxon>Fungi</taxon>
        <taxon>Dikarya</taxon>
        <taxon>Ascomycota</taxon>
        <taxon>Pezizomycotina</taxon>
        <taxon>Sordariomycetes</taxon>
        <taxon>Xylariomycetidae</taxon>
        <taxon>Xylariales</taxon>
        <taxon>Xylariaceae</taxon>
        <taxon>Rosellinia</taxon>
    </lineage>
</organism>
<sequence>MLRTRRQVSGKIDELPSASPPLNWEGDNPRWLGVESELSDCCSAHSMESGEERVSGVVGTVEAMSCCVLSLELSTGEVVGPIAPRCGERDYNEFASLPRLLVLARPASSQGFYFSTYQDLSMVITADVEE</sequence>
<evidence type="ECO:0000313" key="3">
    <source>
        <dbReference type="Proteomes" id="UP000054516"/>
    </source>
</evidence>
<dbReference type="Proteomes" id="UP000054516">
    <property type="component" value="Unassembled WGS sequence"/>
</dbReference>